<feature type="region of interest" description="Disordered" evidence="13">
    <location>
        <begin position="386"/>
        <end position="406"/>
    </location>
</feature>
<comment type="function">
    <text evidence="1">May be involved in transcriptional regulation.</text>
</comment>
<dbReference type="PROSITE" id="PS00028">
    <property type="entry name" value="ZINC_FINGER_C2H2_1"/>
    <property type="match status" value="8"/>
</dbReference>
<reference evidence="15" key="1">
    <citation type="submission" date="2015-09" db="EMBL/GenBank/DDBJ databases">
        <title>Scylla olivacea transcriptome.</title>
        <authorList>
            <person name="Ikhwanuddin M."/>
        </authorList>
    </citation>
    <scope>NUCLEOTIDE SEQUENCE</scope>
</reference>
<dbReference type="Pfam" id="PF13894">
    <property type="entry name" value="zf-C2H2_4"/>
    <property type="match status" value="1"/>
</dbReference>
<dbReference type="SUPFAM" id="SSF57667">
    <property type="entry name" value="beta-beta-alpha zinc fingers"/>
    <property type="match status" value="5"/>
</dbReference>
<evidence type="ECO:0000256" key="5">
    <source>
        <dbReference type="ARBA" id="ARBA00022737"/>
    </source>
</evidence>
<evidence type="ECO:0000256" key="11">
    <source>
        <dbReference type="ARBA" id="ARBA00023242"/>
    </source>
</evidence>
<evidence type="ECO:0000256" key="3">
    <source>
        <dbReference type="ARBA" id="ARBA00006991"/>
    </source>
</evidence>
<evidence type="ECO:0000256" key="4">
    <source>
        <dbReference type="ARBA" id="ARBA00022723"/>
    </source>
</evidence>
<dbReference type="PANTHER" id="PTHR23235:SF120">
    <property type="entry name" value="KRUPPEL-LIKE FACTOR 15"/>
    <property type="match status" value="1"/>
</dbReference>
<dbReference type="Gene3D" id="3.30.160.60">
    <property type="entry name" value="Classic Zinc Finger"/>
    <property type="match status" value="8"/>
</dbReference>
<feature type="compositionally biased region" description="Basic and acidic residues" evidence="13">
    <location>
        <begin position="889"/>
        <end position="909"/>
    </location>
</feature>
<proteinExistence type="inferred from homology"/>
<evidence type="ECO:0000259" key="14">
    <source>
        <dbReference type="PROSITE" id="PS50157"/>
    </source>
</evidence>
<feature type="region of interest" description="Disordered" evidence="13">
    <location>
        <begin position="1"/>
        <end position="82"/>
    </location>
</feature>
<comment type="subcellular location">
    <subcellularLocation>
        <location evidence="2">Nucleus</location>
    </subcellularLocation>
</comment>
<dbReference type="FunFam" id="3.30.160.60:FF:000028">
    <property type="entry name" value="zinc finger protein 90 homolog"/>
    <property type="match status" value="1"/>
</dbReference>
<keyword evidence="8" id="KW-0805">Transcription regulation</keyword>
<feature type="domain" description="C2H2-type" evidence="14">
    <location>
        <begin position="674"/>
        <end position="701"/>
    </location>
</feature>
<dbReference type="FunFam" id="3.30.160.60:FF:001480">
    <property type="entry name" value="Si:cabz01071911.3"/>
    <property type="match status" value="1"/>
</dbReference>
<dbReference type="EMBL" id="GDRN01104448">
    <property type="protein sequence ID" value="JAI57916.1"/>
    <property type="molecule type" value="Transcribed_RNA"/>
</dbReference>
<evidence type="ECO:0000256" key="13">
    <source>
        <dbReference type="SAM" id="MobiDB-lite"/>
    </source>
</evidence>
<evidence type="ECO:0000256" key="9">
    <source>
        <dbReference type="ARBA" id="ARBA00023125"/>
    </source>
</evidence>
<dbReference type="SMART" id="SM00355">
    <property type="entry name" value="ZnF_C2H2"/>
    <property type="match status" value="9"/>
</dbReference>
<keyword evidence="9" id="KW-0238">DNA-binding</keyword>
<dbReference type="Pfam" id="PF00096">
    <property type="entry name" value="zf-C2H2"/>
    <property type="match status" value="6"/>
</dbReference>
<evidence type="ECO:0000256" key="10">
    <source>
        <dbReference type="ARBA" id="ARBA00023163"/>
    </source>
</evidence>
<evidence type="ECO:0000313" key="15">
    <source>
        <dbReference type="EMBL" id="JAI57916.1"/>
    </source>
</evidence>
<evidence type="ECO:0000256" key="6">
    <source>
        <dbReference type="ARBA" id="ARBA00022771"/>
    </source>
</evidence>
<dbReference type="GO" id="GO:0005634">
    <property type="term" value="C:nucleus"/>
    <property type="evidence" value="ECO:0007669"/>
    <property type="project" value="UniProtKB-SubCell"/>
</dbReference>
<keyword evidence="4" id="KW-0479">Metal-binding</keyword>
<dbReference type="InterPro" id="IPR036236">
    <property type="entry name" value="Znf_C2H2_sf"/>
</dbReference>
<feature type="domain" description="C2H2-type" evidence="14">
    <location>
        <begin position="730"/>
        <end position="757"/>
    </location>
</feature>
<accession>A0A0P4W3Y1</accession>
<sequence>MEKDDATTPEGGGGGGKEAGSEGNMPPLLSAKRTDDAKTLTTNPAQNVMVKVTPSTSPSTRPVTLPVLTPTPTPTLPSPNTSHMRLVQTPDGKKFLLTNVVNVAKPSSNKKVIFVSKSQVLAATTAPTTLPTSAGLAVTPVVSANMPQTIILNPAEPRPQQPIVLRIPGLNQPVVVRQQGTKPKPTPTLPIIAPQKAFAAGMRPSAASTTTTTAVPGPITSPAALKVGPRGPVMLVQNGTTKFKVVGKPVPVKLFPKMAKIAPKGLSPSAIPSIAIPPLKNLIKTSELAPPLLTVPPVGPAKAPLPSPPAYLNIKVKEEPKEEDTANIPTTVKIEPEDPQEDSEMPDLPIKIDDMLDVRIKEEATDEQSELLARDEQLRKVLGVTDTGNSEQEQQLQQSQAQPQQPKFYIRTSEGKLVSISSDEAKALGLNHLDKVEENQRRLMQAFSSAQTAMVNRSVAADIAAKLKTESANILIPENVNVKDFVSCHVSPAAEKTATFMRNLAGRRLGTNGNSVLAPKSNTAIVGEFEGEDGRRYLKITIETEANGREPCNVPITPVNTYQCPFCARDFKTKDHVVSHIRIHTGERPYPCDVCGKRYRQRIDIIRHMRIHTGEKPFNCGLCNASFNQKSNLRSHMRIHTGERPVQCKVCGKGFSRNTHLKQHMKLHTGEKPYQCKVCHRPFRFKSGLQAHERIHTGLKPYACSLCGRTFTQIVGLIRHERTHAGEKPFRCQSCGKSFDTRDVLKNHVQKHTGERPHTCDQCPKTFTDPSALRCHRKKYHTNLLICVICLREDFKDRIELREHLRAHERQNWEETPEGELVPLVRPADRGSFISVDDTLDEDETLVGEQEVDENYLVQNEMVDEVNHMEVELDPDDPMEEDDESGGQNDRDSDCDEHKLRIEESDPLA</sequence>
<dbReference type="GO" id="GO:0008270">
    <property type="term" value="F:zinc ion binding"/>
    <property type="evidence" value="ECO:0007669"/>
    <property type="project" value="UniProtKB-KW"/>
</dbReference>
<dbReference type="FunFam" id="3.30.160.60:FF:000671">
    <property type="entry name" value="Zinc finger protein 26"/>
    <property type="match status" value="1"/>
</dbReference>
<dbReference type="AlphaFoldDB" id="A0A0P4W3Y1"/>
<feature type="region of interest" description="Disordered" evidence="13">
    <location>
        <begin position="868"/>
        <end position="909"/>
    </location>
</feature>
<feature type="compositionally biased region" description="Low complexity" evidence="13">
    <location>
        <begin position="390"/>
        <end position="406"/>
    </location>
</feature>
<feature type="region of interest" description="Disordered" evidence="13">
    <location>
        <begin position="320"/>
        <end position="347"/>
    </location>
</feature>
<keyword evidence="11" id="KW-0539">Nucleus</keyword>
<dbReference type="PANTHER" id="PTHR23235">
    <property type="entry name" value="KRUEPPEL-LIKE TRANSCRIPTION FACTOR"/>
    <property type="match status" value="1"/>
</dbReference>
<feature type="compositionally biased region" description="Low complexity" evidence="13">
    <location>
        <begin position="50"/>
        <end position="68"/>
    </location>
</feature>
<keyword evidence="5" id="KW-0677">Repeat</keyword>
<evidence type="ECO:0000256" key="2">
    <source>
        <dbReference type="ARBA" id="ARBA00004123"/>
    </source>
</evidence>
<comment type="similarity">
    <text evidence="3">Belongs to the krueppel C2H2-type zinc-finger protein family.</text>
</comment>
<feature type="domain" description="C2H2-type" evidence="14">
    <location>
        <begin position="618"/>
        <end position="645"/>
    </location>
</feature>
<feature type="domain" description="C2H2-type" evidence="14">
    <location>
        <begin position="590"/>
        <end position="617"/>
    </location>
</feature>
<keyword evidence="7" id="KW-0862">Zinc</keyword>
<dbReference type="FunFam" id="3.30.160.60:FF:002343">
    <property type="entry name" value="Zinc finger protein 33A"/>
    <property type="match status" value="2"/>
</dbReference>
<dbReference type="PROSITE" id="PS50157">
    <property type="entry name" value="ZINC_FINGER_C2H2_2"/>
    <property type="match status" value="8"/>
</dbReference>
<evidence type="ECO:0000256" key="7">
    <source>
        <dbReference type="ARBA" id="ARBA00022833"/>
    </source>
</evidence>
<evidence type="ECO:0000256" key="1">
    <source>
        <dbReference type="ARBA" id="ARBA00003767"/>
    </source>
</evidence>
<keyword evidence="10" id="KW-0804">Transcription</keyword>
<keyword evidence="6 12" id="KW-0863">Zinc-finger</keyword>
<protein>
    <recommendedName>
        <fullName evidence="14">C2H2-type domain-containing protein</fullName>
    </recommendedName>
</protein>
<feature type="compositionally biased region" description="Acidic residues" evidence="13">
    <location>
        <begin position="872"/>
        <end position="885"/>
    </location>
</feature>
<feature type="domain" description="C2H2-type" evidence="14">
    <location>
        <begin position="562"/>
        <end position="589"/>
    </location>
</feature>
<evidence type="ECO:0000256" key="12">
    <source>
        <dbReference type="PROSITE-ProRule" id="PRU00042"/>
    </source>
</evidence>
<feature type="domain" description="C2H2-type" evidence="14">
    <location>
        <begin position="702"/>
        <end position="729"/>
    </location>
</feature>
<dbReference type="GO" id="GO:0000978">
    <property type="term" value="F:RNA polymerase II cis-regulatory region sequence-specific DNA binding"/>
    <property type="evidence" value="ECO:0007669"/>
    <property type="project" value="TreeGrafter"/>
</dbReference>
<organism evidence="15">
    <name type="scientific">Scylla olivacea</name>
    <name type="common">Orange mud crab</name>
    <name type="synonym">Cancer olivacea</name>
    <dbReference type="NCBI Taxonomy" id="85551"/>
    <lineage>
        <taxon>Eukaryota</taxon>
        <taxon>Metazoa</taxon>
        <taxon>Ecdysozoa</taxon>
        <taxon>Arthropoda</taxon>
        <taxon>Crustacea</taxon>
        <taxon>Multicrustacea</taxon>
        <taxon>Malacostraca</taxon>
        <taxon>Eumalacostraca</taxon>
        <taxon>Eucarida</taxon>
        <taxon>Decapoda</taxon>
        <taxon>Pleocyemata</taxon>
        <taxon>Brachyura</taxon>
        <taxon>Eubrachyura</taxon>
        <taxon>Portunoidea</taxon>
        <taxon>Portunidae</taxon>
        <taxon>Portuninae</taxon>
        <taxon>Scylla</taxon>
    </lineage>
</organism>
<evidence type="ECO:0000256" key="8">
    <source>
        <dbReference type="ARBA" id="ARBA00023015"/>
    </source>
</evidence>
<name>A0A0P4W3Y1_SCYOL</name>
<dbReference type="FunFam" id="3.30.160.60:FF:000688">
    <property type="entry name" value="zinc finger protein 197 isoform X1"/>
    <property type="match status" value="1"/>
</dbReference>
<feature type="domain" description="C2H2-type" evidence="14">
    <location>
        <begin position="646"/>
        <end position="673"/>
    </location>
</feature>
<dbReference type="GO" id="GO:0000981">
    <property type="term" value="F:DNA-binding transcription factor activity, RNA polymerase II-specific"/>
    <property type="evidence" value="ECO:0007669"/>
    <property type="project" value="TreeGrafter"/>
</dbReference>
<feature type="domain" description="C2H2-type" evidence="14">
    <location>
        <begin position="758"/>
        <end position="783"/>
    </location>
</feature>
<dbReference type="FunFam" id="3.30.160.60:FF:001158">
    <property type="entry name" value="zinc finger protein 22"/>
    <property type="match status" value="1"/>
</dbReference>
<dbReference type="InterPro" id="IPR013087">
    <property type="entry name" value="Znf_C2H2_type"/>
</dbReference>